<feature type="domain" description="SHSP" evidence="1">
    <location>
        <begin position="141"/>
        <end position="188"/>
    </location>
</feature>
<accession>A0A9P5U9B9</accession>
<sequence length="201" mass="22196">MASLEHTVTSKSVPPPPYPTLVSASMLPPMAVAPSTSFGGAIQLLRAQNRVFYQPRLDCHYDKATTSLKATIELPGVHRENLHITLVDSAINHVRSLSIWGFMLPPYSSISGVTNIEATSSTDESQPSASSQSHRFDMPFQYMLRERKYGEFYRLLPVPSETKSTDVLVVLDAGVLYITISLQEPLTQEEVDASREVISLS</sequence>
<dbReference type="Pfam" id="PF00011">
    <property type="entry name" value="HSP20"/>
    <property type="match status" value="1"/>
</dbReference>
<dbReference type="InterPro" id="IPR008978">
    <property type="entry name" value="HSP20-like_chaperone"/>
</dbReference>
<protein>
    <recommendedName>
        <fullName evidence="1">SHSP domain-containing protein</fullName>
    </recommendedName>
</protein>
<evidence type="ECO:0000313" key="3">
    <source>
        <dbReference type="Proteomes" id="UP000772434"/>
    </source>
</evidence>
<dbReference type="CDD" id="cd06464">
    <property type="entry name" value="ACD_sHsps-like"/>
    <property type="match status" value="1"/>
</dbReference>
<gene>
    <name evidence="2" type="ORF">BDP27DRAFT_1362271</name>
</gene>
<dbReference type="SUPFAM" id="SSF49764">
    <property type="entry name" value="HSP20-like chaperones"/>
    <property type="match status" value="1"/>
</dbReference>
<name>A0A9P5U9B9_9AGAR</name>
<evidence type="ECO:0000313" key="2">
    <source>
        <dbReference type="EMBL" id="KAF9070802.1"/>
    </source>
</evidence>
<dbReference type="EMBL" id="JADNRY010000037">
    <property type="protein sequence ID" value="KAF9070802.1"/>
    <property type="molecule type" value="Genomic_DNA"/>
</dbReference>
<evidence type="ECO:0000259" key="1">
    <source>
        <dbReference type="Pfam" id="PF00011"/>
    </source>
</evidence>
<comment type="caution">
    <text evidence="2">The sequence shown here is derived from an EMBL/GenBank/DDBJ whole genome shotgun (WGS) entry which is preliminary data.</text>
</comment>
<reference evidence="2" key="1">
    <citation type="submission" date="2020-11" db="EMBL/GenBank/DDBJ databases">
        <authorList>
            <consortium name="DOE Joint Genome Institute"/>
            <person name="Ahrendt S."/>
            <person name="Riley R."/>
            <person name="Andreopoulos W."/>
            <person name="Labutti K."/>
            <person name="Pangilinan J."/>
            <person name="Ruiz-Duenas F.J."/>
            <person name="Barrasa J.M."/>
            <person name="Sanchez-Garcia M."/>
            <person name="Camarero S."/>
            <person name="Miyauchi S."/>
            <person name="Serrano A."/>
            <person name="Linde D."/>
            <person name="Babiker R."/>
            <person name="Drula E."/>
            <person name="Ayuso-Fernandez I."/>
            <person name="Pacheco R."/>
            <person name="Padilla G."/>
            <person name="Ferreira P."/>
            <person name="Barriuso J."/>
            <person name="Kellner H."/>
            <person name="Castanera R."/>
            <person name="Alfaro M."/>
            <person name="Ramirez L."/>
            <person name="Pisabarro A.G."/>
            <person name="Kuo A."/>
            <person name="Tritt A."/>
            <person name="Lipzen A."/>
            <person name="He G."/>
            <person name="Yan M."/>
            <person name="Ng V."/>
            <person name="Cullen D."/>
            <person name="Martin F."/>
            <person name="Rosso M.-N."/>
            <person name="Henrissat B."/>
            <person name="Hibbett D."/>
            <person name="Martinez A.T."/>
            <person name="Grigoriev I.V."/>
        </authorList>
    </citation>
    <scope>NUCLEOTIDE SEQUENCE</scope>
    <source>
        <strain evidence="2">AH 40177</strain>
    </source>
</reference>
<dbReference type="InterPro" id="IPR002068">
    <property type="entry name" value="A-crystallin/Hsp20_dom"/>
</dbReference>
<keyword evidence="3" id="KW-1185">Reference proteome</keyword>
<dbReference type="Gene3D" id="2.60.40.790">
    <property type="match status" value="1"/>
</dbReference>
<proteinExistence type="predicted"/>
<organism evidence="2 3">
    <name type="scientific">Rhodocollybia butyracea</name>
    <dbReference type="NCBI Taxonomy" id="206335"/>
    <lineage>
        <taxon>Eukaryota</taxon>
        <taxon>Fungi</taxon>
        <taxon>Dikarya</taxon>
        <taxon>Basidiomycota</taxon>
        <taxon>Agaricomycotina</taxon>
        <taxon>Agaricomycetes</taxon>
        <taxon>Agaricomycetidae</taxon>
        <taxon>Agaricales</taxon>
        <taxon>Marasmiineae</taxon>
        <taxon>Omphalotaceae</taxon>
        <taxon>Rhodocollybia</taxon>
    </lineage>
</organism>
<dbReference type="OrthoDB" id="1431247at2759"/>
<dbReference type="Proteomes" id="UP000772434">
    <property type="component" value="Unassembled WGS sequence"/>
</dbReference>
<dbReference type="AlphaFoldDB" id="A0A9P5U9B9"/>